<reference evidence="2 3" key="1">
    <citation type="submission" date="2020-04" db="EMBL/GenBank/DDBJ databases">
        <title>Metagenomic profiling of ammonia- and methane-oxidizing microorganisms in a Dutch drinking water treatment plant.</title>
        <authorList>
            <person name="Poghosyan L."/>
            <person name="Leucker S."/>
        </authorList>
    </citation>
    <scope>NUCLEOTIDE SEQUENCE [LARGE SCALE GENOMIC DNA]</scope>
    <source>
        <strain evidence="2">S-RSF-IL-03</strain>
    </source>
</reference>
<dbReference type="AlphaFoldDB" id="A0A849SLE8"/>
<evidence type="ECO:0000313" key="3">
    <source>
        <dbReference type="Proteomes" id="UP000580839"/>
    </source>
</evidence>
<evidence type="ECO:0000313" key="2">
    <source>
        <dbReference type="EMBL" id="NOT32735.1"/>
    </source>
</evidence>
<dbReference type="Proteomes" id="UP000580839">
    <property type="component" value="Unassembled WGS sequence"/>
</dbReference>
<gene>
    <name evidence="2" type="ORF">HOP12_01055</name>
</gene>
<protein>
    <submittedName>
        <fullName evidence="2">GIY-YIG nuclease family protein</fullName>
    </submittedName>
</protein>
<dbReference type="CDD" id="cd10447">
    <property type="entry name" value="GIY-YIG_unchar_2"/>
    <property type="match status" value="1"/>
</dbReference>
<proteinExistence type="predicted"/>
<accession>A0A849SLE8</accession>
<feature type="domain" description="DUF4357" evidence="1">
    <location>
        <begin position="220"/>
        <end position="273"/>
    </location>
</feature>
<organism evidence="2 3">
    <name type="scientific">Eiseniibacteriota bacterium</name>
    <dbReference type="NCBI Taxonomy" id="2212470"/>
    <lineage>
        <taxon>Bacteria</taxon>
        <taxon>Candidatus Eiseniibacteriota</taxon>
    </lineage>
</organism>
<comment type="caution">
    <text evidence="2">The sequence shown here is derived from an EMBL/GenBank/DDBJ whole genome shotgun (WGS) entry which is preliminary data.</text>
</comment>
<name>A0A849SLE8_UNCEI</name>
<dbReference type="Pfam" id="PF14267">
    <property type="entry name" value="DUF4357"/>
    <property type="match status" value="1"/>
</dbReference>
<dbReference type="InterPro" id="IPR025579">
    <property type="entry name" value="DUF4357"/>
</dbReference>
<sequence length="282" mass="30489">MSRAFSLRIFLPSGDPAGLRIVEKTNWTGHGLVVPRALFSEAKARAELDRAGVYLLVGESERGPMSRLYIGEGDPVRPRLESHARAKDFWTHAVVFTSKGDPLNKAQVQMLEARLVQLADKAKRCELENGNTPQPPSMSEAEVAEVEAFLDDVRLCLPAIGYTQIEVGAPKVAKAQRLFLKGRGIQAEGAETASGFVVFADSGATSDVAPSCPASLIELRDELLRNGALQARGEKWVLSTDYVFSSPSTAAGVLLGCSWNGLDAWMTTDGRTLKELREGSSD</sequence>
<dbReference type="EMBL" id="JABFRW010000010">
    <property type="protein sequence ID" value="NOT32735.1"/>
    <property type="molecule type" value="Genomic_DNA"/>
</dbReference>
<evidence type="ECO:0000259" key="1">
    <source>
        <dbReference type="Pfam" id="PF14267"/>
    </source>
</evidence>